<dbReference type="InterPro" id="IPR006393">
    <property type="entry name" value="Sepiapterin_red"/>
</dbReference>
<dbReference type="InterPro" id="IPR036291">
    <property type="entry name" value="NAD(P)-bd_dom_sf"/>
</dbReference>
<evidence type="ECO:0000256" key="3">
    <source>
        <dbReference type="ARBA" id="ARBA00011738"/>
    </source>
</evidence>
<dbReference type="FunCoup" id="A0A6I8UFM2">
    <property type="interactions" value="218"/>
</dbReference>
<dbReference type="RefSeq" id="XP_001354716.3">
    <property type="nucleotide sequence ID" value="XM_001354680.4"/>
</dbReference>
<accession>A0A6I8UFM2</accession>
<dbReference type="Pfam" id="PF00106">
    <property type="entry name" value="adh_short"/>
    <property type="match status" value="1"/>
</dbReference>
<organism evidence="9 10">
    <name type="scientific">Drosophila pseudoobscura pseudoobscura</name>
    <name type="common">Fruit fly</name>
    <dbReference type="NCBI Taxonomy" id="46245"/>
    <lineage>
        <taxon>Eukaryota</taxon>
        <taxon>Metazoa</taxon>
        <taxon>Ecdysozoa</taxon>
        <taxon>Arthropoda</taxon>
        <taxon>Hexapoda</taxon>
        <taxon>Insecta</taxon>
        <taxon>Pterygota</taxon>
        <taxon>Neoptera</taxon>
        <taxon>Endopterygota</taxon>
        <taxon>Diptera</taxon>
        <taxon>Brachycera</taxon>
        <taxon>Muscomorpha</taxon>
        <taxon>Ephydroidea</taxon>
        <taxon>Drosophilidae</taxon>
        <taxon>Drosophila</taxon>
        <taxon>Sophophora</taxon>
    </lineage>
</organism>
<name>A0A6I8UFM2_DROPS</name>
<evidence type="ECO:0000256" key="2">
    <source>
        <dbReference type="ARBA" id="ARBA00010483"/>
    </source>
</evidence>
<evidence type="ECO:0000313" key="9">
    <source>
        <dbReference type="Proteomes" id="UP000001819"/>
    </source>
</evidence>
<dbReference type="FunFam" id="3.40.50.720:FF:000259">
    <property type="entry name" value="Sepiapterin reductase"/>
    <property type="match status" value="1"/>
</dbReference>
<reference evidence="10" key="1">
    <citation type="submission" date="2025-08" db="UniProtKB">
        <authorList>
            <consortium name="RefSeq"/>
        </authorList>
    </citation>
    <scope>IDENTIFICATION</scope>
    <source>
        <strain evidence="10">MV-25-SWS-2005</strain>
        <tissue evidence="10">Whole body</tissue>
    </source>
</reference>
<comment type="subunit">
    <text evidence="3">Homodimer.</text>
</comment>
<evidence type="ECO:0000256" key="7">
    <source>
        <dbReference type="ARBA" id="ARBA00022857"/>
    </source>
</evidence>
<dbReference type="GO" id="GO:0005737">
    <property type="term" value="C:cytoplasm"/>
    <property type="evidence" value="ECO:0007669"/>
    <property type="project" value="UniProtKB-SubCell"/>
</dbReference>
<keyword evidence="8" id="KW-0560">Oxidoreductase</keyword>
<dbReference type="PRINTS" id="PR00081">
    <property type="entry name" value="GDHRDH"/>
</dbReference>
<dbReference type="SUPFAM" id="SSF51735">
    <property type="entry name" value="NAD(P)-binding Rossmann-fold domains"/>
    <property type="match status" value="1"/>
</dbReference>
<evidence type="ECO:0000256" key="4">
    <source>
        <dbReference type="ARBA" id="ARBA00013075"/>
    </source>
</evidence>
<keyword evidence="9" id="KW-1185">Reference proteome</keyword>
<comment type="similarity">
    <text evidence="2">Belongs to the sepiapterin reductase family.</text>
</comment>
<proteinExistence type="inferred from homology"/>
<sequence>MDLKQKTYLLVTGASRGIGREFAQQLSQRIQSVGSLVVLMGRSQPLLEETKANILKESPDLSVRTFALELSTARAEDFGGIIFESLNHAEAYPRNFQRAVIIHNAGTVGDTSKRAREIGDTEYLQQYYHTNVFSAIALNCQFMRIFGDVPKLVVNLSTLAAIAPISSMAYYCTVKAAREMYFRVLATEESAPGTLVLNYAPGMIDTQMTVQVQREAHDPAVVAMFREQREAKTMLTPPQTTERFIQVLEAQRFKSGDHVDYKDHDAA</sequence>
<dbReference type="InterPro" id="IPR051721">
    <property type="entry name" value="Biopterin_syn/organic_redct"/>
</dbReference>
<dbReference type="PANTHER" id="PTHR44085:SF2">
    <property type="entry name" value="SEPIAPTERIN REDUCTASE"/>
    <property type="match status" value="1"/>
</dbReference>
<evidence type="ECO:0000256" key="8">
    <source>
        <dbReference type="ARBA" id="ARBA00023002"/>
    </source>
</evidence>
<dbReference type="InterPro" id="IPR002347">
    <property type="entry name" value="SDR_fam"/>
</dbReference>
<evidence type="ECO:0000256" key="5">
    <source>
        <dbReference type="ARBA" id="ARBA00019170"/>
    </source>
</evidence>
<evidence type="ECO:0000256" key="6">
    <source>
        <dbReference type="ARBA" id="ARBA00022490"/>
    </source>
</evidence>
<protein>
    <recommendedName>
        <fullName evidence="5">Sepiapterin reductase</fullName>
        <ecNumber evidence="4">1.1.1.153</ecNumber>
    </recommendedName>
</protein>
<evidence type="ECO:0000256" key="1">
    <source>
        <dbReference type="ARBA" id="ARBA00004496"/>
    </source>
</evidence>
<dbReference type="KEGG" id="dpo:4814916"/>
<dbReference type="InParanoid" id="A0A6I8UFM2"/>
<dbReference type="AlphaFoldDB" id="A0A6I8UFM2"/>
<dbReference type="PANTHER" id="PTHR44085">
    <property type="entry name" value="SEPIAPTERIN REDUCTASE"/>
    <property type="match status" value="1"/>
</dbReference>
<keyword evidence="7" id="KW-0521">NADP</keyword>
<evidence type="ECO:0000313" key="10">
    <source>
        <dbReference type="RefSeq" id="XP_001354716.3"/>
    </source>
</evidence>
<keyword evidence="6" id="KW-0963">Cytoplasm</keyword>
<dbReference type="GO" id="GO:0006729">
    <property type="term" value="P:tetrahydrobiopterin biosynthetic process"/>
    <property type="evidence" value="ECO:0007669"/>
    <property type="project" value="InterPro"/>
</dbReference>
<dbReference type="CDD" id="cd05367">
    <property type="entry name" value="SPR-like_SDR_c"/>
    <property type="match status" value="1"/>
</dbReference>
<dbReference type="GO" id="GO:0004757">
    <property type="term" value="F:sepiapterin reductase (NADP+) activity"/>
    <property type="evidence" value="ECO:0007669"/>
    <property type="project" value="UniProtKB-EC"/>
</dbReference>
<dbReference type="Gene3D" id="3.40.50.720">
    <property type="entry name" value="NAD(P)-binding Rossmann-like Domain"/>
    <property type="match status" value="1"/>
</dbReference>
<dbReference type="Proteomes" id="UP000001819">
    <property type="component" value="Chromosome X"/>
</dbReference>
<dbReference type="NCBIfam" id="TIGR01500">
    <property type="entry name" value="sepiapter_red"/>
    <property type="match status" value="1"/>
</dbReference>
<gene>
    <name evidence="10" type="primary">Sptr</name>
</gene>
<dbReference type="ExpressionAtlas" id="A0A6I8UFM2">
    <property type="expression patterns" value="baseline"/>
</dbReference>
<dbReference type="EC" id="1.1.1.153" evidence="4"/>
<comment type="subcellular location">
    <subcellularLocation>
        <location evidence="1">Cytoplasm</location>
    </subcellularLocation>
</comment>